<dbReference type="InParanoid" id="A0A0C2TTI4"/>
<evidence type="ECO:0000313" key="5">
    <source>
        <dbReference type="EMBL" id="KIL70619.1"/>
    </source>
</evidence>
<evidence type="ECO:0000313" key="6">
    <source>
        <dbReference type="Proteomes" id="UP000054549"/>
    </source>
</evidence>
<protein>
    <recommendedName>
        <fullName evidence="4">Chromo domain-containing protein</fullName>
    </recommendedName>
</protein>
<dbReference type="HOGENOM" id="CLU_012918_0_0_1"/>
<dbReference type="Proteomes" id="UP000054549">
    <property type="component" value="Unassembled WGS sequence"/>
</dbReference>
<feature type="compositionally biased region" description="Polar residues" evidence="3">
    <location>
        <begin position="218"/>
        <end position="229"/>
    </location>
</feature>
<dbReference type="Pfam" id="PF00385">
    <property type="entry name" value="Chromo"/>
    <property type="match status" value="1"/>
</dbReference>
<dbReference type="InterPro" id="IPR051219">
    <property type="entry name" value="Heterochromatin_chromo-domain"/>
</dbReference>
<reference evidence="5 6" key="1">
    <citation type="submission" date="2014-04" db="EMBL/GenBank/DDBJ databases">
        <title>Evolutionary Origins and Diversification of the Mycorrhizal Mutualists.</title>
        <authorList>
            <consortium name="DOE Joint Genome Institute"/>
            <consortium name="Mycorrhizal Genomics Consortium"/>
            <person name="Kohler A."/>
            <person name="Kuo A."/>
            <person name="Nagy L.G."/>
            <person name="Floudas D."/>
            <person name="Copeland A."/>
            <person name="Barry K.W."/>
            <person name="Cichocki N."/>
            <person name="Veneault-Fourrey C."/>
            <person name="LaButti K."/>
            <person name="Lindquist E.A."/>
            <person name="Lipzen A."/>
            <person name="Lundell T."/>
            <person name="Morin E."/>
            <person name="Murat C."/>
            <person name="Riley R."/>
            <person name="Ohm R."/>
            <person name="Sun H."/>
            <person name="Tunlid A."/>
            <person name="Henrissat B."/>
            <person name="Grigoriev I.V."/>
            <person name="Hibbett D.S."/>
            <person name="Martin F."/>
        </authorList>
    </citation>
    <scope>NUCLEOTIDE SEQUENCE [LARGE SCALE GENOMIC DNA]</scope>
    <source>
        <strain evidence="5 6">Koide BX008</strain>
    </source>
</reference>
<dbReference type="STRING" id="946122.A0A0C2TTI4"/>
<dbReference type="CDD" id="cd18968">
    <property type="entry name" value="chromodomain"/>
    <property type="match status" value="1"/>
</dbReference>
<keyword evidence="2" id="KW-0539">Nucleus</keyword>
<dbReference type="InterPro" id="IPR016197">
    <property type="entry name" value="Chromo-like_dom_sf"/>
</dbReference>
<keyword evidence="6" id="KW-1185">Reference proteome</keyword>
<evidence type="ECO:0000256" key="1">
    <source>
        <dbReference type="ARBA" id="ARBA00004123"/>
    </source>
</evidence>
<evidence type="ECO:0000259" key="4">
    <source>
        <dbReference type="PROSITE" id="PS50013"/>
    </source>
</evidence>
<dbReference type="SMART" id="SM00298">
    <property type="entry name" value="CHROMO"/>
    <property type="match status" value="1"/>
</dbReference>
<dbReference type="PROSITE" id="PS00598">
    <property type="entry name" value="CHROMO_1"/>
    <property type="match status" value="1"/>
</dbReference>
<dbReference type="InterPro" id="IPR023780">
    <property type="entry name" value="Chromo_domain"/>
</dbReference>
<dbReference type="SUPFAM" id="SSF54160">
    <property type="entry name" value="Chromo domain-like"/>
    <property type="match status" value="1"/>
</dbReference>
<feature type="compositionally biased region" description="Pro residues" evidence="3">
    <location>
        <begin position="259"/>
        <end position="272"/>
    </location>
</feature>
<dbReference type="InterPro" id="IPR023779">
    <property type="entry name" value="Chromodomain_CS"/>
</dbReference>
<dbReference type="AlphaFoldDB" id="A0A0C2TTI4"/>
<feature type="region of interest" description="Disordered" evidence="3">
    <location>
        <begin position="139"/>
        <end position="187"/>
    </location>
</feature>
<name>A0A0C2TTI4_AMAMK</name>
<dbReference type="PANTHER" id="PTHR22812">
    <property type="entry name" value="CHROMOBOX PROTEIN"/>
    <property type="match status" value="1"/>
</dbReference>
<feature type="compositionally biased region" description="Low complexity" evidence="3">
    <location>
        <begin position="139"/>
        <end position="161"/>
    </location>
</feature>
<feature type="compositionally biased region" description="Low complexity" evidence="3">
    <location>
        <begin position="33"/>
        <end position="48"/>
    </location>
</feature>
<sequence length="980" mass="109608">MGKSAKRTKKPIIEDDEEVYHVEVITKARVTAASDSSSASEGEGSVSDTLRKKKRNKSEAKWQYHVKWAGYDSDANSWEPEENVADCQRLLSSFWEHIGMDNDDYPVGFVVSADENWIKKEKKFFKKEYKGLQEKLKQQKNAKQLANRSKISVSHSTSASSTAKGKQKADAKLTSSDSDDDQPLSEVIPAKRKSNFILSDEVGSSLVPVGLGLSVALQENEQSAPPTKTQKTDSSSRKSNALPVESLFTPSPEGLSVPKPLPQQPKVHPIPLPRLKKPSFAFSKTRRPPNQHSDIAAGTWDPASMSSNSGLSTKQRLISLALNPVLPKNASQSPVIEVDKTRPSPSLAPTKHVIKEISFKKNPQRTPTIAAPVTPSATSQAIAGSSIFNDSVLTPSLSRGPPSMGFHRRSSSQHENRQIEATPMEVDDFLSTVMPEALAAPLTASPQIEQGPLPPKSLINRIQPPPIKIQKKWKWSGLFMLEQAHGHTESFNVNIQDCTEPVSTGLRFSFIMNETDKLVARSFHDIMDIGVFLRACQPVAAQLGRMALQDSQDAQPTAAFSTLSLYMAKRKQVIFIPAFLEQDIIGHMLLFAPEKDLIQRLNVPQELCRAQSLVVALLPWNLTATQIAMDWQKPVSLALSQYMSMEPMTSDSAGWERSIRSKPLYHHALRILQFPKDLYEFMVRDQGRPYIMWHDGGDNTNVRNYPGFETLCLESIMEQCRAGLAKHASMSTRVVFIHVGALTTVHRIPQLSYRREKCPQVRFYTYGTHESVAPEVWGIHEIWPCGGVITFTPQAALDDFFGLLHRIRQAHTHPLWTCYVLPSVIGMIATLICGNEDPIAVYDRGEFVFKELLEAIASGELAMITSPRDNQRPKSASDPSQQWLDEFALSSLDTERAILQHAIDSFKAKTSDIQASEWMRVITIEIAVDLTYMQRHPAIMKDYRRYVVLQGDQQVSLPDDGFERVTISELDFRDEFYPKQ</sequence>
<evidence type="ECO:0000256" key="2">
    <source>
        <dbReference type="ARBA" id="ARBA00023242"/>
    </source>
</evidence>
<feature type="region of interest" description="Disordered" evidence="3">
    <location>
        <begin position="218"/>
        <end position="301"/>
    </location>
</feature>
<feature type="region of interest" description="Disordered" evidence="3">
    <location>
        <begin position="30"/>
        <end position="59"/>
    </location>
</feature>
<proteinExistence type="predicted"/>
<comment type="subcellular location">
    <subcellularLocation>
        <location evidence="1">Nucleus</location>
    </subcellularLocation>
</comment>
<accession>A0A0C2TTI4</accession>
<dbReference type="OrthoDB" id="433924at2759"/>
<feature type="domain" description="Chromo" evidence="4">
    <location>
        <begin position="44"/>
        <end position="96"/>
    </location>
</feature>
<dbReference type="EMBL" id="KN818223">
    <property type="protein sequence ID" value="KIL70619.1"/>
    <property type="molecule type" value="Genomic_DNA"/>
</dbReference>
<gene>
    <name evidence="5" type="ORF">M378DRAFT_6574</name>
</gene>
<organism evidence="5 6">
    <name type="scientific">Amanita muscaria (strain Koide BX008)</name>
    <dbReference type="NCBI Taxonomy" id="946122"/>
    <lineage>
        <taxon>Eukaryota</taxon>
        <taxon>Fungi</taxon>
        <taxon>Dikarya</taxon>
        <taxon>Basidiomycota</taxon>
        <taxon>Agaricomycotina</taxon>
        <taxon>Agaricomycetes</taxon>
        <taxon>Agaricomycetidae</taxon>
        <taxon>Agaricales</taxon>
        <taxon>Pluteineae</taxon>
        <taxon>Amanitaceae</taxon>
        <taxon>Amanita</taxon>
    </lineage>
</organism>
<dbReference type="InterPro" id="IPR000953">
    <property type="entry name" value="Chromo/chromo_shadow_dom"/>
</dbReference>
<dbReference type="GO" id="GO:0006338">
    <property type="term" value="P:chromatin remodeling"/>
    <property type="evidence" value="ECO:0007669"/>
    <property type="project" value="UniProtKB-ARBA"/>
</dbReference>
<dbReference type="GO" id="GO:0005634">
    <property type="term" value="C:nucleus"/>
    <property type="evidence" value="ECO:0007669"/>
    <property type="project" value="UniProtKB-SubCell"/>
</dbReference>
<dbReference type="PROSITE" id="PS50013">
    <property type="entry name" value="CHROMO_2"/>
    <property type="match status" value="1"/>
</dbReference>
<dbReference type="Gene3D" id="2.40.50.40">
    <property type="match status" value="1"/>
</dbReference>
<evidence type="ECO:0000256" key="3">
    <source>
        <dbReference type="SAM" id="MobiDB-lite"/>
    </source>
</evidence>